<keyword evidence="1" id="KW-0472">Membrane</keyword>
<protein>
    <submittedName>
        <fullName evidence="2">Uncharacterized protein</fullName>
    </submittedName>
</protein>
<sequence length="82" mass="9150">MSWRTISKLNVESVMLNTFPWMRSLDLGVVLEPTIHVIIPVVVGLSILFVWWTGCALSPQLGNRLMSCLVIARTVPSLLQSN</sequence>
<organism evidence="2">
    <name type="scientific">Salix viminalis</name>
    <name type="common">Common osier</name>
    <name type="synonym">Basket willow</name>
    <dbReference type="NCBI Taxonomy" id="40686"/>
    <lineage>
        <taxon>Eukaryota</taxon>
        <taxon>Viridiplantae</taxon>
        <taxon>Streptophyta</taxon>
        <taxon>Embryophyta</taxon>
        <taxon>Tracheophyta</taxon>
        <taxon>Spermatophyta</taxon>
        <taxon>Magnoliopsida</taxon>
        <taxon>eudicotyledons</taxon>
        <taxon>Gunneridae</taxon>
        <taxon>Pentapetalae</taxon>
        <taxon>rosids</taxon>
        <taxon>fabids</taxon>
        <taxon>Malpighiales</taxon>
        <taxon>Salicaceae</taxon>
        <taxon>Saliceae</taxon>
        <taxon>Salix</taxon>
    </lineage>
</organism>
<proteinExistence type="predicted"/>
<dbReference type="EMBL" id="CAADRP010001335">
    <property type="protein sequence ID" value="VFU38040.1"/>
    <property type="molecule type" value="Genomic_DNA"/>
</dbReference>
<reference evidence="2" key="1">
    <citation type="submission" date="2019-03" db="EMBL/GenBank/DDBJ databases">
        <authorList>
            <person name="Mank J."/>
            <person name="Almeida P."/>
        </authorList>
    </citation>
    <scope>NUCLEOTIDE SEQUENCE</scope>
    <source>
        <strain evidence="2">78183</strain>
    </source>
</reference>
<accession>A0A6N2LAG7</accession>
<keyword evidence="1" id="KW-1133">Transmembrane helix</keyword>
<evidence type="ECO:0000313" key="2">
    <source>
        <dbReference type="EMBL" id="VFU38040.1"/>
    </source>
</evidence>
<gene>
    <name evidence="2" type="ORF">SVIM_LOCUS204733</name>
</gene>
<keyword evidence="1" id="KW-0812">Transmembrane</keyword>
<evidence type="ECO:0000256" key="1">
    <source>
        <dbReference type="SAM" id="Phobius"/>
    </source>
</evidence>
<dbReference type="AlphaFoldDB" id="A0A6N2LAG7"/>
<feature type="transmembrane region" description="Helical" evidence="1">
    <location>
        <begin position="35"/>
        <end position="57"/>
    </location>
</feature>
<name>A0A6N2LAG7_SALVM</name>